<evidence type="ECO:0000313" key="5">
    <source>
        <dbReference type="EMBL" id="SUZ48053.1"/>
    </source>
</evidence>
<dbReference type="GO" id="GO:0005524">
    <property type="term" value="F:ATP binding"/>
    <property type="evidence" value="ECO:0007669"/>
    <property type="project" value="UniProtKB-KW"/>
</dbReference>
<evidence type="ECO:0000256" key="2">
    <source>
        <dbReference type="ARBA" id="ARBA00022741"/>
    </source>
</evidence>
<dbReference type="AlphaFoldDB" id="A0A381N349"/>
<sequence>MPTLSEADSRRLVEDAGVAVSPWTTASDAGSAAEAAEALGLPVVVKLCGDAIAHKTERGLVRLGLSSRDEAGAAAADLLAAARPEDGEVGLLVSTMVHGNRELIAGLVRDEQFGPCVMLGLGGILAEAVADVAFRLAPLEHGDALDLIDDLGAQSLLGEFRGEPAVDREALADTLMALSRIAADSDIRSVDLNPLIVVEGRPVAVDALVETA</sequence>
<dbReference type="Gene3D" id="3.30.1490.20">
    <property type="entry name" value="ATP-grasp fold, A domain"/>
    <property type="match status" value="1"/>
</dbReference>
<keyword evidence="2" id="KW-0547">Nucleotide-binding</keyword>
<keyword evidence="3" id="KW-0067">ATP-binding</keyword>
<reference evidence="5" key="1">
    <citation type="submission" date="2018-05" db="EMBL/GenBank/DDBJ databases">
        <authorList>
            <person name="Lanie J.A."/>
            <person name="Ng W.-L."/>
            <person name="Kazmierczak K.M."/>
            <person name="Andrzejewski T.M."/>
            <person name="Davidsen T.M."/>
            <person name="Wayne K.J."/>
            <person name="Tettelin H."/>
            <person name="Glass J.I."/>
            <person name="Rusch D."/>
            <person name="Podicherti R."/>
            <person name="Tsui H.-C.T."/>
            <person name="Winkler M.E."/>
        </authorList>
    </citation>
    <scope>NUCLEOTIDE SEQUENCE</scope>
</reference>
<dbReference type="EMBL" id="UINC01000049">
    <property type="protein sequence ID" value="SUZ48053.1"/>
    <property type="molecule type" value="Genomic_DNA"/>
</dbReference>
<dbReference type="InterPro" id="IPR013815">
    <property type="entry name" value="ATP_grasp_subdomain_1"/>
</dbReference>
<name>A0A381N349_9ZZZZ</name>
<evidence type="ECO:0000256" key="3">
    <source>
        <dbReference type="ARBA" id="ARBA00022840"/>
    </source>
</evidence>
<dbReference type="Gene3D" id="3.30.470.20">
    <property type="entry name" value="ATP-grasp fold, B domain"/>
    <property type="match status" value="1"/>
</dbReference>
<dbReference type="SUPFAM" id="SSF56059">
    <property type="entry name" value="Glutathione synthetase ATP-binding domain-like"/>
    <property type="match status" value="1"/>
</dbReference>
<accession>A0A381N349</accession>
<dbReference type="PANTHER" id="PTHR43334:SF1">
    <property type="entry name" value="3-HYDROXYPROPIONATE--COA LIGASE [ADP-FORMING]"/>
    <property type="match status" value="1"/>
</dbReference>
<organism evidence="5">
    <name type="scientific">marine metagenome</name>
    <dbReference type="NCBI Taxonomy" id="408172"/>
    <lineage>
        <taxon>unclassified sequences</taxon>
        <taxon>metagenomes</taxon>
        <taxon>ecological metagenomes</taxon>
    </lineage>
</organism>
<dbReference type="PANTHER" id="PTHR43334">
    <property type="entry name" value="ACETATE--COA LIGASE [ADP-FORMING]"/>
    <property type="match status" value="1"/>
</dbReference>
<dbReference type="Pfam" id="PF13549">
    <property type="entry name" value="ATP-grasp_5"/>
    <property type="match status" value="1"/>
</dbReference>
<dbReference type="GO" id="GO:0016874">
    <property type="term" value="F:ligase activity"/>
    <property type="evidence" value="ECO:0007669"/>
    <property type="project" value="UniProtKB-KW"/>
</dbReference>
<evidence type="ECO:0000256" key="1">
    <source>
        <dbReference type="ARBA" id="ARBA00022598"/>
    </source>
</evidence>
<protein>
    <recommendedName>
        <fullName evidence="4">ATP-grasp domain-containing protein</fullName>
    </recommendedName>
</protein>
<dbReference type="GO" id="GO:0046872">
    <property type="term" value="F:metal ion binding"/>
    <property type="evidence" value="ECO:0007669"/>
    <property type="project" value="InterPro"/>
</dbReference>
<proteinExistence type="predicted"/>
<evidence type="ECO:0000259" key="4">
    <source>
        <dbReference type="PROSITE" id="PS50975"/>
    </source>
</evidence>
<gene>
    <name evidence="5" type="ORF">METZ01_LOCUS907</name>
</gene>
<dbReference type="PROSITE" id="PS50975">
    <property type="entry name" value="ATP_GRASP"/>
    <property type="match status" value="1"/>
</dbReference>
<keyword evidence="1" id="KW-0436">Ligase</keyword>
<dbReference type="InterPro" id="IPR051538">
    <property type="entry name" value="Acyl-CoA_Synth/Transferase"/>
</dbReference>
<feature type="domain" description="ATP-grasp" evidence="4">
    <location>
        <begin position="10"/>
        <end position="46"/>
    </location>
</feature>
<dbReference type="InterPro" id="IPR011761">
    <property type="entry name" value="ATP-grasp"/>
</dbReference>